<dbReference type="EMBL" id="ML170429">
    <property type="protein sequence ID" value="TDL13931.1"/>
    <property type="molecule type" value="Genomic_DNA"/>
</dbReference>
<feature type="domain" description="F-box" evidence="1">
    <location>
        <begin position="21"/>
        <end position="76"/>
    </location>
</feature>
<accession>A0A4Y7PFV9</accession>
<feature type="non-terminal residue" evidence="2">
    <location>
        <position position="1"/>
    </location>
</feature>
<evidence type="ECO:0000259" key="1">
    <source>
        <dbReference type="Pfam" id="PF12937"/>
    </source>
</evidence>
<name>A0A4Y7PFV9_9AGAM</name>
<dbReference type="Gene3D" id="1.20.1280.50">
    <property type="match status" value="1"/>
</dbReference>
<evidence type="ECO:0000313" key="2">
    <source>
        <dbReference type="EMBL" id="TDL13931.1"/>
    </source>
</evidence>
<gene>
    <name evidence="2" type="ORF">BD410DRAFT_687793</name>
</gene>
<dbReference type="SUPFAM" id="SSF81383">
    <property type="entry name" value="F-box domain"/>
    <property type="match status" value="1"/>
</dbReference>
<feature type="non-terminal residue" evidence="2">
    <location>
        <position position="76"/>
    </location>
</feature>
<dbReference type="OrthoDB" id="2269034at2759"/>
<reference evidence="2 3" key="1">
    <citation type="submission" date="2018-06" db="EMBL/GenBank/DDBJ databases">
        <title>A transcriptomic atlas of mushroom development highlights an independent origin of complex multicellularity.</title>
        <authorList>
            <consortium name="DOE Joint Genome Institute"/>
            <person name="Krizsan K."/>
            <person name="Almasi E."/>
            <person name="Merenyi Z."/>
            <person name="Sahu N."/>
            <person name="Viragh M."/>
            <person name="Koszo T."/>
            <person name="Mondo S."/>
            <person name="Kiss B."/>
            <person name="Balint B."/>
            <person name="Kues U."/>
            <person name="Barry K."/>
            <person name="Hegedus J.C."/>
            <person name="Henrissat B."/>
            <person name="Johnson J."/>
            <person name="Lipzen A."/>
            <person name="Ohm R."/>
            <person name="Nagy I."/>
            <person name="Pangilinan J."/>
            <person name="Yan J."/>
            <person name="Xiong Y."/>
            <person name="Grigoriev I.V."/>
            <person name="Hibbett D.S."/>
            <person name="Nagy L.G."/>
        </authorList>
    </citation>
    <scope>NUCLEOTIDE SEQUENCE [LARGE SCALE GENOMIC DNA]</scope>
    <source>
        <strain evidence="2 3">SZMC22713</strain>
    </source>
</reference>
<proteinExistence type="predicted"/>
<dbReference type="InterPro" id="IPR036047">
    <property type="entry name" value="F-box-like_dom_sf"/>
</dbReference>
<dbReference type="VEuPathDB" id="FungiDB:BD410DRAFT_687793"/>
<dbReference type="Proteomes" id="UP000294933">
    <property type="component" value="Unassembled WGS sequence"/>
</dbReference>
<keyword evidence="3" id="KW-1185">Reference proteome</keyword>
<evidence type="ECO:0000313" key="3">
    <source>
        <dbReference type="Proteomes" id="UP000294933"/>
    </source>
</evidence>
<protein>
    <recommendedName>
        <fullName evidence="1">F-box domain-containing protein</fullName>
    </recommendedName>
</protein>
<dbReference type="AlphaFoldDB" id="A0A4Y7PFV9"/>
<organism evidence="2 3">
    <name type="scientific">Rickenella mellea</name>
    <dbReference type="NCBI Taxonomy" id="50990"/>
    <lineage>
        <taxon>Eukaryota</taxon>
        <taxon>Fungi</taxon>
        <taxon>Dikarya</taxon>
        <taxon>Basidiomycota</taxon>
        <taxon>Agaricomycotina</taxon>
        <taxon>Agaricomycetes</taxon>
        <taxon>Hymenochaetales</taxon>
        <taxon>Rickenellaceae</taxon>
        <taxon>Rickenella</taxon>
    </lineage>
</organism>
<dbReference type="Pfam" id="PF12937">
    <property type="entry name" value="F-box-like"/>
    <property type="match status" value="1"/>
</dbReference>
<sequence>RDSVRSVMTTTDSAVCALPPISTLPTEVLCAILEDVVTQRFFSVTTHHRHATFVLLQVCQRWRAIAVDTPQLWSHI</sequence>
<dbReference type="InterPro" id="IPR001810">
    <property type="entry name" value="F-box_dom"/>
</dbReference>